<sequence length="60" mass="6900">MSDDKSKTGSPDRNRINTSEDYEVRYWSEKFGVSKQELLDAIKSSGSNNPDKVEAYLREQ</sequence>
<feature type="region of interest" description="Disordered" evidence="1">
    <location>
        <begin position="1"/>
        <end position="21"/>
    </location>
</feature>
<dbReference type="Pfam" id="PF12244">
    <property type="entry name" value="DUF3606"/>
    <property type="match status" value="1"/>
</dbReference>
<evidence type="ECO:0000256" key="1">
    <source>
        <dbReference type="SAM" id="MobiDB-lite"/>
    </source>
</evidence>
<dbReference type="EMBL" id="CP029186">
    <property type="protein sequence ID" value="AWH86570.1"/>
    <property type="molecule type" value="Genomic_DNA"/>
</dbReference>
<reference evidence="2 3" key="1">
    <citation type="submission" date="2018-04" db="EMBL/GenBank/DDBJ databases">
        <title>Genome sequencing of Flavobacterium sp. HYN0059.</title>
        <authorList>
            <person name="Yi H."/>
            <person name="Baek C."/>
        </authorList>
    </citation>
    <scope>NUCLEOTIDE SEQUENCE [LARGE SCALE GENOMIC DNA]</scope>
    <source>
        <strain evidence="2 3">HYN0059</strain>
    </source>
</reference>
<dbReference type="KEGG" id="falb:HYN59_16295"/>
<keyword evidence="3" id="KW-1185">Reference proteome</keyword>
<gene>
    <name evidence="2" type="ORF">HYN59_16295</name>
</gene>
<evidence type="ECO:0000313" key="2">
    <source>
        <dbReference type="EMBL" id="AWH86570.1"/>
    </source>
</evidence>
<proteinExistence type="predicted"/>
<dbReference type="InterPro" id="IPR022037">
    <property type="entry name" value="DUF3606"/>
</dbReference>
<organism evidence="2 3">
    <name type="scientific">Flavobacterium album</name>
    <dbReference type="NCBI Taxonomy" id="2175091"/>
    <lineage>
        <taxon>Bacteria</taxon>
        <taxon>Pseudomonadati</taxon>
        <taxon>Bacteroidota</taxon>
        <taxon>Flavobacteriia</taxon>
        <taxon>Flavobacteriales</taxon>
        <taxon>Flavobacteriaceae</taxon>
        <taxon>Flavobacterium</taxon>
    </lineage>
</organism>
<accession>A0A2S1R1M0</accession>
<feature type="compositionally biased region" description="Basic and acidic residues" evidence="1">
    <location>
        <begin position="1"/>
        <end position="15"/>
    </location>
</feature>
<dbReference type="OrthoDB" id="7030114at2"/>
<protein>
    <submittedName>
        <fullName evidence="2">DUF3606 domain-containing protein</fullName>
    </submittedName>
</protein>
<dbReference type="RefSeq" id="WP_108779293.1">
    <property type="nucleotide sequence ID" value="NZ_CP029186.1"/>
</dbReference>
<name>A0A2S1R1M0_9FLAO</name>
<dbReference type="AlphaFoldDB" id="A0A2S1R1M0"/>
<dbReference type="Proteomes" id="UP000244929">
    <property type="component" value="Chromosome"/>
</dbReference>
<evidence type="ECO:0000313" key="3">
    <source>
        <dbReference type="Proteomes" id="UP000244929"/>
    </source>
</evidence>